<accession>A0A0C3C5G3</accession>
<dbReference type="AlphaFoldDB" id="A0A0C3C5G3"/>
<reference evidence="2 3" key="1">
    <citation type="submission" date="2014-04" db="EMBL/GenBank/DDBJ databases">
        <authorList>
            <consortium name="DOE Joint Genome Institute"/>
            <person name="Kuo A."/>
            <person name="Tarkka M."/>
            <person name="Buscot F."/>
            <person name="Kohler A."/>
            <person name="Nagy L.G."/>
            <person name="Floudas D."/>
            <person name="Copeland A."/>
            <person name="Barry K.W."/>
            <person name="Cichocki N."/>
            <person name="Veneault-Fourrey C."/>
            <person name="LaButti K."/>
            <person name="Lindquist E.A."/>
            <person name="Lipzen A."/>
            <person name="Lundell T."/>
            <person name="Morin E."/>
            <person name="Murat C."/>
            <person name="Sun H."/>
            <person name="Tunlid A."/>
            <person name="Henrissat B."/>
            <person name="Grigoriev I.V."/>
            <person name="Hibbett D.S."/>
            <person name="Martin F."/>
            <person name="Nordberg H.P."/>
            <person name="Cantor M.N."/>
            <person name="Hua S.X."/>
        </authorList>
    </citation>
    <scope>NUCLEOTIDE SEQUENCE [LARGE SCALE GENOMIC DNA]</scope>
    <source>
        <strain evidence="2 3">F 1598</strain>
    </source>
</reference>
<dbReference type="InterPro" id="IPR001810">
    <property type="entry name" value="F-box_dom"/>
</dbReference>
<evidence type="ECO:0000259" key="1">
    <source>
        <dbReference type="PROSITE" id="PS50181"/>
    </source>
</evidence>
<keyword evidence="3" id="KW-1185">Reference proteome</keyword>
<proteinExistence type="predicted"/>
<feature type="domain" description="F-box" evidence="1">
    <location>
        <begin position="44"/>
        <end position="80"/>
    </location>
</feature>
<dbReference type="PROSITE" id="PS50181">
    <property type="entry name" value="FBOX"/>
    <property type="match status" value="1"/>
</dbReference>
<dbReference type="InParanoid" id="A0A0C3C5G3"/>
<evidence type="ECO:0000313" key="3">
    <source>
        <dbReference type="Proteomes" id="UP000054166"/>
    </source>
</evidence>
<name>A0A0C3C5G3_PILCF</name>
<evidence type="ECO:0000313" key="2">
    <source>
        <dbReference type="EMBL" id="KIM84902.1"/>
    </source>
</evidence>
<dbReference type="Pfam" id="PF00646">
    <property type="entry name" value="F-box"/>
    <property type="match status" value="1"/>
</dbReference>
<protein>
    <recommendedName>
        <fullName evidence="1">F-box domain-containing protein</fullName>
    </recommendedName>
</protein>
<dbReference type="OrthoDB" id="2635672at2759"/>
<sequence>MGATSSTCLRSSAGVPRFQVQRWQKYKAPSQPGVGAIIDTQYRGTTLLSLPTELIEMVVQEMEDDDVYSLSLLSKRLHSVALPIFISRQPGSLGFGILQLSNSPLKMLRAARVALFVQHLNHVTVNLMPKEPVLPMLKSLGRLFSRIEYVGSISFQSLAFGGSLDTKQVVKGLVPFMEALREKSCTTVLVSGIPFPSERKGGRRIEISPLTTLTTFDLHYSMLANPSIRNWIIRTFNMSPITTLSLNRVTFSADKSSFGKDLSLLTLPFLTTLSIIIWDNLQFDDFSAFLCRHRGISNLTFKCDTIINSSTPTLPKDALPLLDTLHATPRYIQHFLRPRDSLPNLRHVDLDPDFPPRMFELIEPSPTERLADVEDTLACLAPRDGIISLGFFLPLDGAANTWLTTGCHPRRGKRMDVERSLVHIKKFQLRTALGFLINAETMSLIPKWLSLFPCLQYADFNNMLGLRSFAEDELFLRAVAEACPGIQTLQLGLFSQSAADLRQGTEQ</sequence>
<reference evidence="3" key="2">
    <citation type="submission" date="2015-01" db="EMBL/GenBank/DDBJ databases">
        <title>Evolutionary Origins and Diversification of the Mycorrhizal Mutualists.</title>
        <authorList>
            <consortium name="DOE Joint Genome Institute"/>
            <consortium name="Mycorrhizal Genomics Consortium"/>
            <person name="Kohler A."/>
            <person name="Kuo A."/>
            <person name="Nagy L.G."/>
            <person name="Floudas D."/>
            <person name="Copeland A."/>
            <person name="Barry K.W."/>
            <person name="Cichocki N."/>
            <person name="Veneault-Fourrey C."/>
            <person name="LaButti K."/>
            <person name="Lindquist E.A."/>
            <person name="Lipzen A."/>
            <person name="Lundell T."/>
            <person name="Morin E."/>
            <person name="Murat C."/>
            <person name="Riley R."/>
            <person name="Ohm R."/>
            <person name="Sun H."/>
            <person name="Tunlid A."/>
            <person name="Henrissat B."/>
            <person name="Grigoriev I.V."/>
            <person name="Hibbett D.S."/>
            <person name="Martin F."/>
        </authorList>
    </citation>
    <scope>NUCLEOTIDE SEQUENCE [LARGE SCALE GENOMIC DNA]</scope>
    <source>
        <strain evidence="3">F 1598</strain>
    </source>
</reference>
<dbReference type="EMBL" id="KN832986">
    <property type="protein sequence ID" value="KIM84902.1"/>
    <property type="molecule type" value="Genomic_DNA"/>
</dbReference>
<dbReference type="HOGENOM" id="CLU_027357_0_0_1"/>
<dbReference type="Proteomes" id="UP000054166">
    <property type="component" value="Unassembled WGS sequence"/>
</dbReference>
<gene>
    <name evidence="2" type="ORF">PILCRDRAFT_374851</name>
</gene>
<organism evidence="2 3">
    <name type="scientific">Piloderma croceum (strain F 1598)</name>
    <dbReference type="NCBI Taxonomy" id="765440"/>
    <lineage>
        <taxon>Eukaryota</taxon>
        <taxon>Fungi</taxon>
        <taxon>Dikarya</taxon>
        <taxon>Basidiomycota</taxon>
        <taxon>Agaricomycotina</taxon>
        <taxon>Agaricomycetes</taxon>
        <taxon>Agaricomycetidae</taxon>
        <taxon>Atheliales</taxon>
        <taxon>Atheliaceae</taxon>
        <taxon>Piloderma</taxon>
    </lineage>
</organism>